<reference evidence="2 3" key="1">
    <citation type="journal article" date="2014" name="J. Gen. Virol.">
        <title>Genome sequence of a crustacean iridovirus, IIV31, isolated from the pill bug, Armadillidium vulgare.</title>
        <authorList>
            <person name="Piegu B."/>
            <person name="Guizard S."/>
            <person name="Yeping T."/>
            <person name="Cruaud C."/>
            <person name="Asgari S."/>
            <person name="Bideshi D.K."/>
            <person name="Federici B.A."/>
            <person name="Bigot Y."/>
        </authorList>
    </citation>
    <scope>NUCLEOTIDE SEQUENCE [LARGE SCALE GENOMIC DNA]</scope>
</reference>
<dbReference type="EMBL" id="HF920637">
    <property type="protein sequence ID" value="CCV02396.1"/>
    <property type="molecule type" value="Genomic_DNA"/>
</dbReference>
<gene>
    <name evidence="2" type="primary">024R</name>
    <name evidence="2" type="ORF">IIV31_024R</name>
</gene>
<dbReference type="OrthoDB" id="5450at10239"/>
<accession>A0A068QKB3</accession>
<proteinExistence type="predicted"/>
<feature type="region of interest" description="Disordered" evidence="1">
    <location>
        <begin position="283"/>
        <end position="303"/>
    </location>
</feature>
<keyword evidence="3" id="KW-1185">Reference proteome</keyword>
<feature type="compositionally biased region" description="Basic residues" evidence="1">
    <location>
        <begin position="291"/>
        <end position="301"/>
    </location>
</feature>
<evidence type="ECO:0000313" key="2">
    <source>
        <dbReference type="EMBL" id="CCV02396.1"/>
    </source>
</evidence>
<dbReference type="Proteomes" id="UP000114278">
    <property type="component" value="Segment"/>
</dbReference>
<protein>
    <recommendedName>
        <fullName evidence="4">Bro-N domain-containing protein</fullName>
    </recommendedName>
</protein>
<sequence length="344" mass="40166">MENLVHDIIRKIQTTVYKHGEDYVFFLITQKGHRALSGLSEHRVKTTFLTYNGLIKVIYRSNSGTAHKFRKWATGVIYTAHLGTEEQRDELALELTGINHNIVRQTFSACPVPLSCIYLFRIGEMKAMKQSNHELSHLDISGTDHFMCKFGLSNDLSRRIYEQFVAYTKNFKGSSFKMLLFIPINDKLKYKAEKNLADFFRERNKMINLKGYNELVMLTKEDIMSVEAKYMELSEMYGVAGDMKAVMGENNVLTNQLQEWNNRETHWNSERQTLTTQLQLSNKRETNQTKQLRHQRLKKKDRLSQRERVNKILEEMSEEKKGEFTKLFGTLTLKPSPFTPPDSE</sequence>
<evidence type="ECO:0008006" key="4">
    <source>
        <dbReference type="Google" id="ProtNLM"/>
    </source>
</evidence>
<evidence type="ECO:0000256" key="1">
    <source>
        <dbReference type="SAM" id="MobiDB-lite"/>
    </source>
</evidence>
<dbReference type="GeneID" id="19738608"/>
<organism evidence="2 3">
    <name type="scientific">Armadillidium vulgare iridescent virus</name>
    <dbReference type="NCBI Taxonomy" id="72201"/>
    <lineage>
        <taxon>Viruses</taxon>
        <taxon>Varidnaviria</taxon>
        <taxon>Bamfordvirae</taxon>
        <taxon>Nucleocytoviricota</taxon>
        <taxon>Megaviricetes</taxon>
        <taxon>Pimascovirales</taxon>
        <taxon>Pimascovirales incertae sedis</taxon>
        <taxon>Iridoviridae</taxon>
        <taxon>Betairidovirinae</taxon>
        <taxon>Iridovirus</taxon>
        <taxon>Iridovirus armadillidium1</taxon>
        <taxon>Invertebrate iridescent virus 31</taxon>
    </lineage>
</organism>
<evidence type="ECO:0000313" key="3">
    <source>
        <dbReference type="Proteomes" id="UP000114278"/>
    </source>
</evidence>
<dbReference type="KEGG" id="vg:19738608"/>
<dbReference type="RefSeq" id="YP_009046638.1">
    <property type="nucleotide sequence ID" value="NC_024451.1"/>
</dbReference>
<name>A0A068QKB3_9VIRU</name>